<organism evidence="1 2">
    <name type="scientific">Reticulomyxa filosa</name>
    <dbReference type="NCBI Taxonomy" id="46433"/>
    <lineage>
        <taxon>Eukaryota</taxon>
        <taxon>Sar</taxon>
        <taxon>Rhizaria</taxon>
        <taxon>Retaria</taxon>
        <taxon>Foraminifera</taxon>
        <taxon>Monothalamids</taxon>
        <taxon>Reticulomyxidae</taxon>
        <taxon>Reticulomyxa</taxon>
    </lineage>
</organism>
<dbReference type="AlphaFoldDB" id="X6NIY7"/>
<accession>X6NIY7</accession>
<comment type="caution">
    <text evidence="1">The sequence shown here is derived from an EMBL/GenBank/DDBJ whole genome shotgun (WGS) entry which is preliminary data.</text>
</comment>
<gene>
    <name evidence="1" type="ORF">RFI_11826</name>
</gene>
<proteinExistence type="predicted"/>
<name>X6NIY7_RETFI</name>
<dbReference type="EMBL" id="ASPP01008634">
    <property type="protein sequence ID" value="ETO25312.1"/>
    <property type="molecule type" value="Genomic_DNA"/>
</dbReference>
<evidence type="ECO:0000313" key="1">
    <source>
        <dbReference type="EMBL" id="ETO25312.1"/>
    </source>
</evidence>
<dbReference type="Proteomes" id="UP000023152">
    <property type="component" value="Unassembled WGS sequence"/>
</dbReference>
<sequence>MSKRKKPQLTRGKLNVTSCELVFPVKGRPFLRIQAIKPNPFQLPRGSKCSVFILGSGFWDNVADTFGGSVATVGQGLLPNVMADKRGIDYDRINGDVERGNNIEFQVEFQTPPDLARATVHENVSNKTFFFFWEYIYKKKKKLVKLLSDVSLCLQVENDQMGVLFVLVLKIQNLLDAVRNENGTVQLTTEHFNPDENALNQVRGTEYPGVVDCFYILVGMEFIKWCIDVVHVFLFFTLLVLPWRWVQCCIVLSQHPKQWYVLVYEITTKRRIEKKQKKK</sequence>
<keyword evidence="2" id="KW-1185">Reference proteome</keyword>
<protein>
    <submittedName>
        <fullName evidence="1">Uncharacterized protein</fullName>
    </submittedName>
</protein>
<evidence type="ECO:0000313" key="2">
    <source>
        <dbReference type="Proteomes" id="UP000023152"/>
    </source>
</evidence>
<reference evidence="1 2" key="1">
    <citation type="journal article" date="2013" name="Curr. Biol.">
        <title>The Genome of the Foraminiferan Reticulomyxa filosa.</title>
        <authorList>
            <person name="Glockner G."/>
            <person name="Hulsmann N."/>
            <person name="Schleicher M."/>
            <person name="Noegel A.A."/>
            <person name="Eichinger L."/>
            <person name="Gallinger C."/>
            <person name="Pawlowski J."/>
            <person name="Sierra R."/>
            <person name="Euteneuer U."/>
            <person name="Pillet L."/>
            <person name="Moustafa A."/>
            <person name="Platzer M."/>
            <person name="Groth M."/>
            <person name="Szafranski K."/>
            <person name="Schliwa M."/>
        </authorList>
    </citation>
    <scope>NUCLEOTIDE SEQUENCE [LARGE SCALE GENOMIC DNA]</scope>
</reference>